<dbReference type="Proteomes" id="UP001187192">
    <property type="component" value="Unassembled WGS sequence"/>
</dbReference>
<gene>
    <name evidence="1" type="ORF">TIFTF001_022373</name>
</gene>
<accession>A0AA88AJ44</accession>
<dbReference type="AlphaFoldDB" id="A0AA88AJ44"/>
<sequence length="71" mass="7812">MGAPRNDRDTGVVSAVDTPMLKAARKLMNKRRGRALARQKMTIPEFGGSFSIYRRFSWVRVLGGDPTGSAT</sequence>
<name>A0AA88AJ44_FICCA</name>
<evidence type="ECO:0000313" key="1">
    <source>
        <dbReference type="EMBL" id="GMN53225.1"/>
    </source>
</evidence>
<proteinExistence type="predicted"/>
<keyword evidence="2" id="KW-1185">Reference proteome</keyword>
<reference evidence="1" key="1">
    <citation type="submission" date="2023-07" db="EMBL/GenBank/DDBJ databases">
        <title>draft genome sequence of fig (Ficus carica).</title>
        <authorList>
            <person name="Takahashi T."/>
            <person name="Nishimura K."/>
        </authorList>
    </citation>
    <scope>NUCLEOTIDE SEQUENCE</scope>
</reference>
<dbReference type="EMBL" id="BTGU01000045">
    <property type="protein sequence ID" value="GMN53225.1"/>
    <property type="molecule type" value="Genomic_DNA"/>
</dbReference>
<protein>
    <submittedName>
        <fullName evidence="1">Uncharacterized protein</fullName>
    </submittedName>
</protein>
<evidence type="ECO:0000313" key="2">
    <source>
        <dbReference type="Proteomes" id="UP001187192"/>
    </source>
</evidence>
<comment type="caution">
    <text evidence="1">The sequence shown here is derived from an EMBL/GenBank/DDBJ whole genome shotgun (WGS) entry which is preliminary data.</text>
</comment>
<organism evidence="1 2">
    <name type="scientific">Ficus carica</name>
    <name type="common">Common fig</name>
    <dbReference type="NCBI Taxonomy" id="3494"/>
    <lineage>
        <taxon>Eukaryota</taxon>
        <taxon>Viridiplantae</taxon>
        <taxon>Streptophyta</taxon>
        <taxon>Embryophyta</taxon>
        <taxon>Tracheophyta</taxon>
        <taxon>Spermatophyta</taxon>
        <taxon>Magnoliopsida</taxon>
        <taxon>eudicotyledons</taxon>
        <taxon>Gunneridae</taxon>
        <taxon>Pentapetalae</taxon>
        <taxon>rosids</taxon>
        <taxon>fabids</taxon>
        <taxon>Rosales</taxon>
        <taxon>Moraceae</taxon>
        <taxon>Ficeae</taxon>
        <taxon>Ficus</taxon>
    </lineage>
</organism>